<accession>A0ABY9U5N8</accession>
<keyword evidence="7" id="KW-0406">Ion transport</keyword>
<dbReference type="Pfam" id="PF07715">
    <property type="entry name" value="Plug"/>
    <property type="match status" value="1"/>
</dbReference>
<evidence type="ECO:0000256" key="4">
    <source>
        <dbReference type="ARBA" id="ARBA00022496"/>
    </source>
</evidence>
<evidence type="ECO:0000259" key="15">
    <source>
        <dbReference type="Pfam" id="PF07715"/>
    </source>
</evidence>
<comment type="subcellular location">
    <subcellularLocation>
        <location evidence="1 11">Cell outer membrane</location>
        <topology evidence="1 11">Multi-pass membrane protein</topology>
    </subcellularLocation>
</comment>
<evidence type="ECO:0000256" key="2">
    <source>
        <dbReference type="ARBA" id="ARBA00022448"/>
    </source>
</evidence>
<keyword evidence="9 11" id="KW-0472">Membrane</keyword>
<keyword evidence="4" id="KW-0410">Iron transport</keyword>
<feature type="domain" description="TonB-dependent receptor-like beta-barrel" evidence="14">
    <location>
        <begin position="283"/>
        <end position="750"/>
    </location>
</feature>
<organism evidence="16 17">
    <name type="scientific">Thalassotalea psychrophila</name>
    <dbReference type="NCBI Taxonomy" id="3065647"/>
    <lineage>
        <taxon>Bacteria</taxon>
        <taxon>Pseudomonadati</taxon>
        <taxon>Pseudomonadota</taxon>
        <taxon>Gammaproteobacteria</taxon>
        <taxon>Alteromonadales</taxon>
        <taxon>Colwelliaceae</taxon>
        <taxon>Thalassotalea</taxon>
    </lineage>
</organism>
<sequence>MKNNNITKTVLAVSVASALLINQSYAEEINQLDANAKAIEVIEVRGGQRVKTLREVPASVSVISGDSLKQMKINKLGDISQSLPNVSISENALQDTISIRGVNSDLQAGGEQSVGIFVDGVYHGRGVQSRFSFMDVDAIEVLRGPQGSLFGKNTIGGVLSILPSQPTENFEAKLTAAYEFEYEQTDYSGYLSGALNESASLTGRLAFQTSESKEGWVENIATSKTMPIKEDDAVRGVLNWQVNEQFKINIRTEQGEFENNGASYENVFLDDAFPMTAIARSLGSEDEIDGKNVISNGNYPGLGRNGEDSAYFMKADYNETAVKADYKIAQGTISAVIAQSKYDFVRTTDADLGPLPLMQFTETEDYSQDSAEIRFVSKDNDDFEYVFGAYWQNSELLTDGVTDVATAPGTPVASLLPIPLEHAVTTRRNGLDQETETLAVFAQVSFGFYEDFKLELAGRYSQEEKTARQFVEMYGGAGDGAKSGLPLTNPVELFIWSQALLDATPHDEDLKREEDLFSPSISLSWQQSDTANYYASVSKGFKGGGFNAIAMTPNHDEIEYENEEAISAEIGGKFEFFDGALMLNTALFTVDYDDMQTTLFTGGTTFVVDNAAKATSTGLEAEMRWVINDNFLLDFNLGYIDFEFDEYTNAGCTALQLRESGLSGAACAAAGGNDLSGRTTQDAPELTMSASLQHEFTFGDFEVMSRLDLNYTDEYYATADLDPMTKQDAFTLVNFSTSLAPLDGNWKADLILKNVTDEEYYYYASDVPLFSGSHFANIGAPSTVTVQFSYLFE</sequence>
<evidence type="ECO:0000256" key="5">
    <source>
        <dbReference type="ARBA" id="ARBA00022692"/>
    </source>
</evidence>
<comment type="similarity">
    <text evidence="11 12">Belongs to the TonB-dependent receptor family.</text>
</comment>
<dbReference type="SUPFAM" id="SSF56935">
    <property type="entry name" value="Porins"/>
    <property type="match status" value="1"/>
</dbReference>
<evidence type="ECO:0000313" key="16">
    <source>
        <dbReference type="EMBL" id="WNC74209.1"/>
    </source>
</evidence>
<dbReference type="RefSeq" id="WP_348393316.1">
    <property type="nucleotide sequence ID" value="NZ_CP134145.1"/>
</dbReference>
<evidence type="ECO:0000256" key="10">
    <source>
        <dbReference type="ARBA" id="ARBA00023237"/>
    </source>
</evidence>
<dbReference type="EMBL" id="CP134145">
    <property type="protein sequence ID" value="WNC74209.1"/>
    <property type="molecule type" value="Genomic_DNA"/>
</dbReference>
<keyword evidence="3 11" id="KW-1134">Transmembrane beta strand</keyword>
<keyword evidence="17" id="KW-1185">Reference proteome</keyword>
<dbReference type="InterPro" id="IPR012910">
    <property type="entry name" value="Plug_dom"/>
</dbReference>
<name>A0ABY9U5N8_9GAMM</name>
<evidence type="ECO:0000256" key="7">
    <source>
        <dbReference type="ARBA" id="ARBA00023065"/>
    </source>
</evidence>
<dbReference type="Proteomes" id="UP001258994">
    <property type="component" value="Chromosome"/>
</dbReference>
<dbReference type="Gene3D" id="2.40.170.20">
    <property type="entry name" value="TonB-dependent receptor, beta-barrel domain"/>
    <property type="match status" value="1"/>
</dbReference>
<keyword evidence="10 11" id="KW-0998">Cell outer membrane</keyword>
<keyword evidence="8 12" id="KW-0798">TonB box</keyword>
<feature type="chain" id="PRO_5045151752" evidence="13">
    <location>
        <begin position="27"/>
        <end position="793"/>
    </location>
</feature>
<evidence type="ECO:0000259" key="14">
    <source>
        <dbReference type="Pfam" id="PF00593"/>
    </source>
</evidence>
<dbReference type="InterPro" id="IPR036942">
    <property type="entry name" value="Beta-barrel_TonB_sf"/>
</dbReference>
<dbReference type="PANTHER" id="PTHR32552">
    <property type="entry name" value="FERRICHROME IRON RECEPTOR-RELATED"/>
    <property type="match status" value="1"/>
</dbReference>
<evidence type="ECO:0000313" key="17">
    <source>
        <dbReference type="Proteomes" id="UP001258994"/>
    </source>
</evidence>
<keyword evidence="2 11" id="KW-0813">Transport</keyword>
<feature type="domain" description="TonB-dependent receptor plug" evidence="15">
    <location>
        <begin position="53"/>
        <end position="158"/>
    </location>
</feature>
<evidence type="ECO:0000256" key="12">
    <source>
        <dbReference type="RuleBase" id="RU003357"/>
    </source>
</evidence>
<feature type="signal peptide" evidence="13">
    <location>
        <begin position="1"/>
        <end position="26"/>
    </location>
</feature>
<evidence type="ECO:0000256" key="9">
    <source>
        <dbReference type="ARBA" id="ARBA00023136"/>
    </source>
</evidence>
<dbReference type="PROSITE" id="PS52016">
    <property type="entry name" value="TONB_DEPENDENT_REC_3"/>
    <property type="match status" value="1"/>
</dbReference>
<dbReference type="InterPro" id="IPR000531">
    <property type="entry name" value="Beta-barrel_TonB"/>
</dbReference>
<evidence type="ECO:0000256" key="8">
    <source>
        <dbReference type="ARBA" id="ARBA00023077"/>
    </source>
</evidence>
<keyword evidence="13" id="KW-0732">Signal</keyword>
<evidence type="ECO:0000256" key="1">
    <source>
        <dbReference type="ARBA" id="ARBA00004571"/>
    </source>
</evidence>
<dbReference type="Pfam" id="PF00593">
    <property type="entry name" value="TonB_dep_Rec_b-barrel"/>
    <property type="match status" value="1"/>
</dbReference>
<gene>
    <name evidence="16" type="ORF">RGQ13_09510</name>
</gene>
<evidence type="ECO:0000256" key="3">
    <source>
        <dbReference type="ARBA" id="ARBA00022452"/>
    </source>
</evidence>
<keyword evidence="5 11" id="KW-0812">Transmembrane</keyword>
<dbReference type="InterPro" id="IPR039426">
    <property type="entry name" value="TonB-dep_rcpt-like"/>
</dbReference>
<proteinExistence type="inferred from homology"/>
<dbReference type="PANTHER" id="PTHR32552:SF81">
    <property type="entry name" value="TONB-DEPENDENT OUTER MEMBRANE RECEPTOR"/>
    <property type="match status" value="1"/>
</dbReference>
<evidence type="ECO:0000256" key="13">
    <source>
        <dbReference type="SAM" id="SignalP"/>
    </source>
</evidence>
<protein>
    <submittedName>
        <fullName evidence="16">TonB-dependent receptor</fullName>
    </submittedName>
</protein>
<keyword evidence="6" id="KW-0408">Iron</keyword>
<evidence type="ECO:0000256" key="11">
    <source>
        <dbReference type="PROSITE-ProRule" id="PRU01360"/>
    </source>
</evidence>
<keyword evidence="16" id="KW-0675">Receptor</keyword>
<reference evidence="17" key="1">
    <citation type="submission" date="2023-09" db="EMBL/GenBank/DDBJ databases">
        <authorList>
            <person name="Li S."/>
            <person name="Li X."/>
            <person name="Zhang C."/>
            <person name="Zhao Z."/>
        </authorList>
    </citation>
    <scope>NUCLEOTIDE SEQUENCE [LARGE SCALE GENOMIC DNA]</scope>
    <source>
        <strain evidence="17">SQ149</strain>
    </source>
</reference>
<evidence type="ECO:0000256" key="6">
    <source>
        <dbReference type="ARBA" id="ARBA00023004"/>
    </source>
</evidence>